<dbReference type="EMBL" id="LSSM01005068">
    <property type="protein sequence ID" value="OMJ13464.1"/>
    <property type="molecule type" value="Genomic_DNA"/>
</dbReference>
<reference evidence="2" key="1">
    <citation type="submission" date="2017-01" db="EMBL/GenBank/DDBJ databases">
        <authorList>
            <person name="Wang Y."/>
            <person name="White M."/>
            <person name="Kvist S."/>
            <person name="Moncalvo J.-M."/>
        </authorList>
    </citation>
    <scope>NUCLEOTIDE SEQUENCE [LARGE SCALE GENOMIC DNA]</scope>
    <source>
        <strain evidence="2">ID-206-W2</strain>
    </source>
</reference>
<protein>
    <submittedName>
        <fullName evidence="1">Uncharacterized protein</fullName>
    </submittedName>
</protein>
<keyword evidence="2" id="KW-1185">Reference proteome</keyword>
<dbReference type="Proteomes" id="UP000187429">
    <property type="component" value="Unassembled WGS sequence"/>
</dbReference>
<accession>A0A1R1XFQ6</accession>
<sequence length="103" mass="11780">MELVNLKAELYERINALQSGSTSYGLVVDASGNAVKQISRLPVFQGKTIAFNRWINGVMEIFENYPILKYFHKRALIVESLKGTARECYDAEPDSYVADWNRF</sequence>
<dbReference type="AlphaFoldDB" id="A0A1R1XFQ6"/>
<proteinExistence type="predicted"/>
<evidence type="ECO:0000313" key="1">
    <source>
        <dbReference type="EMBL" id="OMJ13464.1"/>
    </source>
</evidence>
<name>A0A1R1XFQ6_9FUNG</name>
<gene>
    <name evidence="1" type="ORF">AYI69_g8998</name>
</gene>
<organism evidence="1 2">
    <name type="scientific">Smittium culicis</name>
    <dbReference type="NCBI Taxonomy" id="133412"/>
    <lineage>
        <taxon>Eukaryota</taxon>
        <taxon>Fungi</taxon>
        <taxon>Fungi incertae sedis</taxon>
        <taxon>Zoopagomycota</taxon>
        <taxon>Kickxellomycotina</taxon>
        <taxon>Harpellomycetes</taxon>
        <taxon>Harpellales</taxon>
        <taxon>Legeriomycetaceae</taxon>
        <taxon>Smittium</taxon>
    </lineage>
</organism>
<evidence type="ECO:0000313" key="2">
    <source>
        <dbReference type="Proteomes" id="UP000187429"/>
    </source>
</evidence>
<comment type="caution">
    <text evidence="1">The sequence shown here is derived from an EMBL/GenBank/DDBJ whole genome shotgun (WGS) entry which is preliminary data.</text>
</comment>